<comment type="caution">
    <text evidence="1">The sequence shown here is derived from an EMBL/GenBank/DDBJ whole genome shotgun (WGS) entry which is preliminary data.</text>
</comment>
<dbReference type="RefSeq" id="WP_188528690.1">
    <property type="nucleotide sequence ID" value="NZ_BMGI01000004.1"/>
</dbReference>
<dbReference type="EMBL" id="BMGI01000004">
    <property type="protein sequence ID" value="GGD42107.1"/>
    <property type="molecule type" value="Genomic_DNA"/>
</dbReference>
<proteinExistence type="predicted"/>
<dbReference type="Proteomes" id="UP000617355">
    <property type="component" value="Unassembled WGS sequence"/>
</dbReference>
<gene>
    <name evidence="1" type="ORF">GCM10011358_27470</name>
</gene>
<organism evidence="1 2">
    <name type="scientific">Sinisalibacter lacisalsi</name>
    <dbReference type="NCBI Taxonomy" id="1526570"/>
    <lineage>
        <taxon>Bacteria</taxon>
        <taxon>Pseudomonadati</taxon>
        <taxon>Pseudomonadota</taxon>
        <taxon>Alphaproteobacteria</taxon>
        <taxon>Rhodobacterales</taxon>
        <taxon>Roseobacteraceae</taxon>
        <taxon>Sinisalibacter</taxon>
    </lineage>
</organism>
<protein>
    <recommendedName>
        <fullName evidence="3">Regulatory protein GemA</fullName>
    </recommendedName>
</protein>
<accession>A0ABQ1QS57</accession>
<evidence type="ECO:0000313" key="1">
    <source>
        <dbReference type="EMBL" id="GGD42107.1"/>
    </source>
</evidence>
<sequence length="169" mass="19094">MTLQLDGARILAAEIQILNEGRFDLVSEMIENDEALSEPLKRLVLAKLNGQFKSKRGPRQNSGKNRLHQEAVRCYLWFLEKEGDEQKDSALGVVGDWFGVNARTVRKWIDKVAAPDLHPLYQTLIALDYAKADALELAKPVAVRMLERSGSKALTRREIMAIERGGYQM</sequence>
<evidence type="ECO:0000313" key="2">
    <source>
        <dbReference type="Proteomes" id="UP000617355"/>
    </source>
</evidence>
<reference evidence="2" key="1">
    <citation type="journal article" date="2019" name="Int. J. Syst. Evol. Microbiol.">
        <title>The Global Catalogue of Microorganisms (GCM) 10K type strain sequencing project: providing services to taxonomists for standard genome sequencing and annotation.</title>
        <authorList>
            <consortium name="The Broad Institute Genomics Platform"/>
            <consortium name="The Broad Institute Genome Sequencing Center for Infectious Disease"/>
            <person name="Wu L."/>
            <person name="Ma J."/>
        </authorList>
    </citation>
    <scope>NUCLEOTIDE SEQUENCE [LARGE SCALE GENOMIC DNA]</scope>
    <source>
        <strain evidence="2">CGMCC 1.12922</strain>
    </source>
</reference>
<keyword evidence="2" id="KW-1185">Reference proteome</keyword>
<name>A0ABQ1QS57_9RHOB</name>
<evidence type="ECO:0008006" key="3">
    <source>
        <dbReference type="Google" id="ProtNLM"/>
    </source>
</evidence>